<evidence type="ECO:0000313" key="2">
    <source>
        <dbReference type="EMBL" id="MEU5708992.1"/>
    </source>
</evidence>
<evidence type="ECO:0000256" key="1">
    <source>
        <dbReference type="SAM" id="MobiDB-lite"/>
    </source>
</evidence>
<dbReference type="EMBL" id="JBFAEG010000012">
    <property type="protein sequence ID" value="MEU5708992.1"/>
    <property type="molecule type" value="Genomic_DNA"/>
</dbReference>
<dbReference type="PROSITE" id="PS51257">
    <property type="entry name" value="PROKAR_LIPOPROTEIN"/>
    <property type="match status" value="1"/>
</dbReference>
<keyword evidence="2" id="KW-0449">Lipoprotein</keyword>
<feature type="compositionally biased region" description="Basic and acidic residues" evidence="1">
    <location>
        <begin position="143"/>
        <end position="163"/>
    </location>
</feature>
<feature type="region of interest" description="Disordered" evidence="1">
    <location>
        <begin position="131"/>
        <end position="163"/>
    </location>
</feature>
<keyword evidence="3" id="KW-1185">Reference proteome</keyword>
<dbReference type="Proteomes" id="UP001551011">
    <property type="component" value="Unassembled WGS sequence"/>
</dbReference>
<dbReference type="RefSeq" id="WP_030658847.1">
    <property type="nucleotide sequence ID" value="NZ_JBEXDP010000006.1"/>
</dbReference>
<evidence type="ECO:0000313" key="3">
    <source>
        <dbReference type="Proteomes" id="UP001551011"/>
    </source>
</evidence>
<gene>
    <name evidence="2" type="ORF">AB0H04_19315</name>
</gene>
<proteinExistence type="predicted"/>
<sequence length="163" mass="17127">MRRVVVALGTVAALTGCAQGRACTQADMESGVAVLWRPADFGEQRDAVTVRLCVDGTCEQRASGDPGDPLATVSVRLPDDIGAGPVPVRLTVTSRKDGRVVVRDSARARLGERHPNGRSCPPTAWTAAFRAHPEKGLTSAGDMDLRKTPGTAEERHASDPSGS</sequence>
<accession>A0ABV3AAN2</accession>
<organism evidence="2 3">
    <name type="scientific">Streptomyces flaveolus</name>
    <dbReference type="NCBI Taxonomy" id="67297"/>
    <lineage>
        <taxon>Bacteria</taxon>
        <taxon>Bacillati</taxon>
        <taxon>Actinomycetota</taxon>
        <taxon>Actinomycetes</taxon>
        <taxon>Kitasatosporales</taxon>
        <taxon>Streptomycetaceae</taxon>
        <taxon>Streptomyces</taxon>
    </lineage>
</organism>
<comment type="caution">
    <text evidence="2">The sequence shown here is derived from an EMBL/GenBank/DDBJ whole genome shotgun (WGS) entry which is preliminary data.</text>
</comment>
<name>A0ABV3AAN2_9ACTN</name>
<reference evidence="2 3" key="1">
    <citation type="submission" date="2024-06" db="EMBL/GenBank/DDBJ databases">
        <title>The Natural Products Discovery Center: Release of the First 8490 Sequenced Strains for Exploring Actinobacteria Biosynthetic Diversity.</title>
        <authorList>
            <person name="Kalkreuter E."/>
            <person name="Kautsar S.A."/>
            <person name="Yang D."/>
            <person name="Bader C.D."/>
            <person name="Teijaro C.N."/>
            <person name="Fluegel L."/>
            <person name="Davis C.M."/>
            <person name="Simpson J.R."/>
            <person name="Lauterbach L."/>
            <person name="Steele A.D."/>
            <person name="Gui C."/>
            <person name="Meng S."/>
            <person name="Li G."/>
            <person name="Viehrig K."/>
            <person name="Ye F."/>
            <person name="Su P."/>
            <person name="Kiefer A.F."/>
            <person name="Nichols A."/>
            <person name="Cepeda A.J."/>
            <person name="Yan W."/>
            <person name="Fan B."/>
            <person name="Jiang Y."/>
            <person name="Adhikari A."/>
            <person name="Zheng C.-J."/>
            <person name="Schuster L."/>
            <person name="Cowan T.M."/>
            <person name="Smanski M.J."/>
            <person name="Chevrette M.G."/>
            <person name="De Carvalho L.P.S."/>
            <person name="Shen B."/>
        </authorList>
    </citation>
    <scope>NUCLEOTIDE SEQUENCE [LARGE SCALE GENOMIC DNA]</scope>
    <source>
        <strain evidence="2 3">NPDC020594</strain>
    </source>
</reference>
<protein>
    <submittedName>
        <fullName evidence="2">Lipoprotein</fullName>
    </submittedName>
</protein>